<name>A0AAD9H9G6_9PEZI</name>
<comment type="caution">
    <text evidence="1">The sequence shown here is derived from an EMBL/GenBank/DDBJ whole genome shotgun (WGS) entry which is preliminary data.</text>
</comment>
<dbReference type="Proteomes" id="UP001232148">
    <property type="component" value="Unassembled WGS sequence"/>
</dbReference>
<dbReference type="EMBL" id="MU842984">
    <property type="protein sequence ID" value="KAK2023854.1"/>
    <property type="molecule type" value="Genomic_DNA"/>
</dbReference>
<reference evidence="1" key="1">
    <citation type="submission" date="2021-06" db="EMBL/GenBank/DDBJ databases">
        <title>Comparative genomics, transcriptomics and evolutionary studies reveal genomic signatures of adaptation to plant cell wall in hemibiotrophic fungi.</title>
        <authorList>
            <consortium name="DOE Joint Genome Institute"/>
            <person name="Baroncelli R."/>
            <person name="Diaz J.F."/>
            <person name="Benocci T."/>
            <person name="Peng M."/>
            <person name="Battaglia E."/>
            <person name="Haridas S."/>
            <person name="Andreopoulos W."/>
            <person name="Labutti K."/>
            <person name="Pangilinan J."/>
            <person name="Floch G.L."/>
            <person name="Makela M.R."/>
            <person name="Henrissat B."/>
            <person name="Grigoriev I.V."/>
            <person name="Crouch J.A."/>
            <person name="De Vries R.P."/>
            <person name="Sukno S.A."/>
            <person name="Thon M.R."/>
        </authorList>
    </citation>
    <scope>NUCLEOTIDE SEQUENCE</scope>
    <source>
        <strain evidence="1">MAFF235873</strain>
    </source>
</reference>
<proteinExistence type="predicted"/>
<keyword evidence="2" id="KW-1185">Reference proteome</keyword>
<organism evidence="1 2">
    <name type="scientific">Colletotrichum zoysiae</name>
    <dbReference type="NCBI Taxonomy" id="1216348"/>
    <lineage>
        <taxon>Eukaryota</taxon>
        <taxon>Fungi</taxon>
        <taxon>Dikarya</taxon>
        <taxon>Ascomycota</taxon>
        <taxon>Pezizomycotina</taxon>
        <taxon>Sordariomycetes</taxon>
        <taxon>Hypocreomycetidae</taxon>
        <taxon>Glomerellales</taxon>
        <taxon>Glomerellaceae</taxon>
        <taxon>Colletotrichum</taxon>
        <taxon>Colletotrichum graminicola species complex</taxon>
    </lineage>
</organism>
<evidence type="ECO:0000313" key="1">
    <source>
        <dbReference type="EMBL" id="KAK2023854.1"/>
    </source>
</evidence>
<sequence>MRRQGHSTPLGYRRQGLADWYWTKVPGTHQTTDKSQNWIQARGRCGVAGIAAFPTAHAAEPGLTLQQPDLCGNGA</sequence>
<protein>
    <submittedName>
        <fullName evidence="1">Uncharacterized protein</fullName>
    </submittedName>
</protein>
<gene>
    <name evidence="1" type="ORF">LX32DRAFT_125753</name>
</gene>
<evidence type="ECO:0000313" key="2">
    <source>
        <dbReference type="Proteomes" id="UP001232148"/>
    </source>
</evidence>
<dbReference type="AlphaFoldDB" id="A0AAD9H9G6"/>
<accession>A0AAD9H9G6</accession>